<name>A0A540VJG7_9CHLR</name>
<dbReference type="InterPro" id="IPR000866">
    <property type="entry name" value="AhpC/TSA"/>
</dbReference>
<gene>
    <name evidence="13" type="ORF">FKZ61_06310</name>
</gene>
<evidence type="ECO:0000256" key="11">
    <source>
        <dbReference type="ARBA" id="ARBA00049091"/>
    </source>
</evidence>
<dbReference type="Pfam" id="PF00578">
    <property type="entry name" value="AhpC-TSA"/>
    <property type="match status" value="1"/>
</dbReference>
<comment type="similarity">
    <text evidence="9">Belongs to the peroxiredoxin family. BCP/PrxQ subfamily.</text>
</comment>
<evidence type="ECO:0000259" key="12">
    <source>
        <dbReference type="PROSITE" id="PS51352"/>
    </source>
</evidence>
<organism evidence="13 14">
    <name type="scientific">Litorilinea aerophila</name>
    <dbReference type="NCBI Taxonomy" id="1204385"/>
    <lineage>
        <taxon>Bacteria</taxon>
        <taxon>Bacillati</taxon>
        <taxon>Chloroflexota</taxon>
        <taxon>Caldilineae</taxon>
        <taxon>Caldilineales</taxon>
        <taxon>Caldilineaceae</taxon>
        <taxon>Litorilinea</taxon>
    </lineage>
</organism>
<evidence type="ECO:0000256" key="7">
    <source>
        <dbReference type="ARBA" id="ARBA00023284"/>
    </source>
</evidence>
<comment type="catalytic activity">
    <reaction evidence="11">
        <text>a hydroperoxide + [thioredoxin]-dithiol = an alcohol + [thioredoxin]-disulfide + H2O</text>
        <dbReference type="Rhea" id="RHEA:62620"/>
        <dbReference type="Rhea" id="RHEA-COMP:10698"/>
        <dbReference type="Rhea" id="RHEA-COMP:10700"/>
        <dbReference type="ChEBI" id="CHEBI:15377"/>
        <dbReference type="ChEBI" id="CHEBI:29950"/>
        <dbReference type="ChEBI" id="CHEBI:30879"/>
        <dbReference type="ChEBI" id="CHEBI:35924"/>
        <dbReference type="ChEBI" id="CHEBI:50058"/>
        <dbReference type="EC" id="1.11.1.24"/>
    </reaction>
</comment>
<protein>
    <recommendedName>
        <fullName evidence="2">thioredoxin-dependent peroxiredoxin</fullName>
        <ecNumber evidence="2">1.11.1.24</ecNumber>
    </recommendedName>
    <alternativeName>
        <fullName evidence="10">Bacterioferritin comigratory protein</fullName>
    </alternativeName>
    <alternativeName>
        <fullName evidence="8">Thioredoxin peroxidase</fullName>
    </alternativeName>
</protein>
<dbReference type="PROSITE" id="PS51352">
    <property type="entry name" value="THIOREDOXIN_2"/>
    <property type="match status" value="1"/>
</dbReference>
<dbReference type="EMBL" id="VIGC01000006">
    <property type="protein sequence ID" value="TQE96881.1"/>
    <property type="molecule type" value="Genomic_DNA"/>
</dbReference>
<dbReference type="GO" id="GO:0034599">
    <property type="term" value="P:cellular response to oxidative stress"/>
    <property type="evidence" value="ECO:0007669"/>
    <property type="project" value="TreeGrafter"/>
</dbReference>
<dbReference type="PANTHER" id="PTHR42801">
    <property type="entry name" value="THIOREDOXIN-DEPENDENT PEROXIDE REDUCTASE"/>
    <property type="match status" value="1"/>
</dbReference>
<keyword evidence="6" id="KW-1015">Disulfide bond</keyword>
<dbReference type="AlphaFoldDB" id="A0A540VJG7"/>
<evidence type="ECO:0000256" key="1">
    <source>
        <dbReference type="ARBA" id="ARBA00003330"/>
    </source>
</evidence>
<keyword evidence="7" id="KW-0676">Redox-active center</keyword>
<evidence type="ECO:0000256" key="6">
    <source>
        <dbReference type="ARBA" id="ARBA00023157"/>
    </source>
</evidence>
<accession>A0A540VJG7</accession>
<dbReference type="InterPro" id="IPR013766">
    <property type="entry name" value="Thioredoxin_domain"/>
</dbReference>
<dbReference type="SUPFAM" id="SSF52833">
    <property type="entry name" value="Thioredoxin-like"/>
    <property type="match status" value="1"/>
</dbReference>
<dbReference type="Gene3D" id="3.40.30.10">
    <property type="entry name" value="Glutaredoxin"/>
    <property type="match status" value="1"/>
</dbReference>
<keyword evidence="14" id="KW-1185">Reference proteome</keyword>
<dbReference type="CDD" id="cd03018">
    <property type="entry name" value="PRX_AhpE_like"/>
    <property type="match status" value="1"/>
</dbReference>
<dbReference type="InParanoid" id="A0A540VJG7"/>
<evidence type="ECO:0000256" key="10">
    <source>
        <dbReference type="ARBA" id="ARBA00041373"/>
    </source>
</evidence>
<evidence type="ECO:0000256" key="5">
    <source>
        <dbReference type="ARBA" id="ARBA00023002"/>
    </source>
</evidence>
<dbReference type="RefSeq" id="WP_141609253.1">
    <property type="nucleotide sequence ID" value="NZ_VIGC02000006.1"/>
</dbReference>
<comment type="caution">
    <text evidence="13">The sequence shown here is derived from an EMBL/GenBank/DDBJ whole genome shotgun (WGS) entry which is preliminary data.</text>
</comment>
<dbReference type="InterPro" id="IPR050924">
    <property type="entry name" value="Peroxiredoxin_BCP/PrxQ"/>
</dbReference>
<evidence type="ECO:0000313" key="14">
    <source>
        <dbReference type="Proteomes" id="UP000317371"/>
    </source>
</evidence>
<dbReference type="GO" id="GO:0005737">
    <property type="term" value="C:cytoplasm"/>
    <property type="evidence" value="ECO:0007669"/>
    <property type="project" value="TreeGrafter"/>
</dbReference>
<reference evidence="13 14" key="1">
    <citation type="submission" date="2019-06" db="EMBL/GenBank/DDBJ databases">
        <title>Genome sequence of Litorilinea aerophila BAA-2444.</title>
        <authorList>
            <person name="Maclea K.S."/>
            <person name="Maurais E.G."/>
            <person name="Iannazzi L.C."/>
        </authorList>
    </citation>
    <scope>NUCLEOTIDE SEQUENCE [LARGE SCALE GENOMIC DNA]</scope>
    <source>
        <strain evidence="13 14">ATCC BAA-2444</strain>
    </source>
</reference>
<evidence type="ECO:0000256" key="3">
    <source>
        <dbReference type="ARBA" id="ARBA00022559"/>
    </source>
</evidence>
<dbReference type="Proteomes" id="UP000317371">
    <property type="component" value="Unassembled WGS sequence"/>
</dbReference>
<keyword evidence="4" id="KW-0049">Antioxidant</keyword>
<keyword evidence="5" id="KW-0560">Oxidoreductase</keyword>
<evidence type="ECO:0000256" key="9">
    <source>
        <dbReference type="ARBA" id="ARBA00038489"/>
    </source>
</evidence>
<dbReference type="OrthoDB" id="9812811at2"/>
<keyword evidence="3" id="KW-0575">Peroxidase</keyword>
<sequence length="256" mass="28524">MANLRHQRLQELQESFSQLESQVPAGPVKDALALLHAMIQETWRVGNLPGGAQAENEQAFRKLEQLMSYHKHAPAMEGPAQNSGLPVGTPAPDFELPDANGRPVRLSDFRGKPVVLVFYPLDWSPACSDQLSLYQMELDEFRKRGAVLLGISVDSIYSHGAWALLRGLEFPLLSDFEPKGAVARRYNVYREQDGFSERALYIVDGEGIIRYAHVSPQLHHIPDIYELFEALDRVNQGTAEPATAEEAHSPVKEVVA</sequence>
<comment type="function">
    <text evidence="1">Thiol-specific peroxidase that catalyzes the reduction of hydrogen peroxide and organic hydroperoxides to water and alcohols, respectively. Plays a role in cell protection against oxidative stress by detoxifying peroxides and as sensor of hydrogen peroxide-mediated signaling events.</text>
</comment>
<dbReference type="EC" id="1.11.1.24" evidence="2"/>
<evidence type="ECO:0000256" key="4">
    <source>
        <dbReference type="ARBA" id="ARBA00022862"/>
    </source>
</evidence>
<proteinExistence type="inferred from homology"/>
<evidence type="ECO:0000256" key="2">
    <source>
        <dbReference type="ARBA" id="ARBA00013017"/>
    </source>
</evidence>
<dbReference type="GO" id="GO:0008379">
    <property type="term" value="F:thioredoxin peroxidase activity"/>
    <property type="evidence" value="ECO:0007669"/>
    <property type="project" value="TreeGrafter"/>
</dbReference>
<dbReference type="PANTHER" id="PTHR42801:SF22">
    <property type="entry name" value="PEROXIREDOXIN SLL0755-RELATED"/>
    <property type="match status" value="1"/>
</dbReference>
<evidence type="ECO:0000256" key="8">
    <source>
        <dbReference type="ARBA" id="ARBA00032824"/>
    </source>
</evidence>
<dbReference type="GO" id="GO:0045454">
    <property type="term" value="P:cell redox homeostasis"/>
    <property type="evidence" value="ECO:0007669"/>
    <property type="project" value="TreeGrafter"/>
</dbReference>
<evidence type="ECO:0000313" key="13">
    <source>
        <dbReference type="EMBL" id="TQE96881.1"/>
    </source>
</evidence>
<dbReference type="FunCoup" id="A0A540VJG7">
    <property type="interactions" value="422"/>
</dbReference>
<dbReference type="InterPro" id="IPR036249">
    <property type="entry name" value="Thioredoxin-like_sf"/>
</dbReference>
<feature type="domain" description="Thioredoxin" evidence="12">
    <location>
        <begin position="85"/>
        <end position="236"/>
    </location>
</feature>